<dbReference type="Proteomes" id="UP001295684">
    <property type="component" value="Unassembled WGS sequence"/>
</dbReference>
<dbReference type="Gene3D" id="1.25.40.20">
    <property type="entry name" value="Ankyrin repeat-containing domain"/>
    <property type="match status" value="2"/>
</dbReference>
<evidence type="ECO:0000256" key="2">
    <source>
        <dbReference type="ARBA" id="ARBA00022692"/>
    </source>
</evidence>
<keyword evidence="5 7" id="KW-0040">ANK repeat</keyword>
<dbReference type="InterPro" id="IPR036770">
    <property type="entry name" value="Ankyrin_rpt-contain_sf"/>
</dbReference>
<feature type="domain" description="Palmitoyltransferase DHHC" evidence="10">
    <location>
        <begin position="443"/>
        <end position="546"/>
    </location>
</feature>
<accession>A0AAD1X8U7</accession>
<keyword evidence="8" id="KW-0012">Acyltransferase</keyword>
<dbReference type="SUPFAM" id="SSF48403">
    <property type="entry name" value="Ankyrin repeat"/>
    <property type="match status" value="1"/>
</dbReference>
<dbReference type="AlphaFoldDB" id="A0AAD1X8U7"/>
<evidence type="ECO:0000259" key="10">
    <source>
        <dbReference type="Pfam" id="PF01529"/>
    </source>
</evidence>
<evidence type="ECO:0000256" key="5">
    <source>
        <dbReference type="ARBA" id="ARBA00023043"/>
    </source>
</evidence>
<feature type="transmembrane region" description="Helical" evidence="8">
    <location>
        <begin position="488"/>
        <end position="508"/>
    </location>
</feature>
<reference evidence="11" key="1">
    <citation type="submission" date="2023-07" db="EMBL/GenBank/DDBJ databases">
        <authorList>
            <consortium name="AG Swart"/>
            <person name="Singh M."/>
            <person name="Singh A."/>
            <person name="Seah K."/>
            <person name="Emmerich C."/>
        </authorList>
    </citation>
    <scope>NUCLEOTIDE SEQUENCE</scope>
    <source>
        <strain evidence="11">DP1</strain>
    </source>
</reference>
<keyword evidence="4 8" id="KW-1133">Transmembrane helix</keyword>
<comment type="domain">
    <text evidence="8">The DHHC domain is required for palmitoyltransferase activity.</text>
</comment>
<comment type="caution">
    <text evidence="11">The sequence shown here is derived from an EMBL/GenBank/DDBJ whole genome shotgun (WGS) entry which is preliminary data.</text>
</comment>
<evidence type="ECO:0000313" key="12">
    <source>
        <dbReference type="Proteomes" id="UP001295684"/>
    </source>
</evidence>
<feature type="repeat" description="ANK" evidence="7">
    <location>
        <begin position="286"/>
        <end position="322"/>
    </location>
</feature>
<comment type="similarity">
    <text evidence="8">Belongs to the DHHC palmitoyltransferase family.</text>
</comment>
<dbReference type="PROSITE" id="PS50216">
    <property type="entry name" value="DHHC"/>
    <property type="match status" value="1"/>
</dbReference>
<keyword evidence="2 8" id="KW-0812">Transmembrane</keyword>
<keyword evidence="8" id="KW-0808">Transferase</keyword>
<dbReference type="PROSITE" id="PS50297">
    <property type="entry name" value="ANK_REP_REGION"/>
    <property type="match status" value="2"/>
</dbReference>
<feature type="transmembrane region" description="Helical" evidence="8">
    <location>
        <begin position="372"/>
        <end position="391"/>
    </location>
</feature>
<comment type="subcellular location">
    <subcellularLocation>
        <location evidence="1">Membrane</location>
        <topology evidence="1">Multi-pass membrane protein</topology>
    </subcellularLocation>
</comment>
<evidence type="ECO:0000256" key="8">
    <source>
        <dbReference type="RuleBase" id="RU079119"/>
    </source>
</evidence>
<keyword evidence="3" id="KW-0677">Repeat</keyword>
<feature type="transmembrane region" description="Helical" evidence="8">
    <location>
        <begin position="397"/>
        <end position="419"/>
    </location>
</feature>
<feature type="transmembrane region" description="Helical" evidence="8">
    <location>
        <begin position="520"/>
        <end position="546"/>
    </location>
</feature>
<dbReference type="Pfam" id="PF12796">
    <property type="entry name" value="Ank_2"/>
    <property type="match status" value="2"/>
</dbReference>
<sequence length="638" mass="72950">MEPDSTDLKAQEYQHGQAYDRDQQKIEYKKLDDLSDSYAKTSDDYEIQDPFIRRKDCSYENNLITNDESNNISPEDTNNESDLYHNLQPNIQRDNQQEHIDSLLKSISSIDFLSLEKILGDIPASLDLTKVVDSQNGYTLLHLAVFKDSERMILMLCKHIMTKQTGTFEKKKKKMKNWINTKTEGKEGFTALHLASFNGNLSIVRFLEKHGADIYVESNFCLNALHIAAQGNQPTCVVYFLNKNFDVNCRDRVNGTPLHWACYSGADTTVAYLLANDAYPNAQDKDGHTPLHLAIKSSDVVKNTRLVKQLLFNGADRNLTNNEGSSPMDYAKDVAVHHVSVEIRKSLAEPKYCSFLLLTQPLTKMKKELHTAISFVVLMTLLLVVLYFYIFPFTGSIVWNCVLGALFGSSVIFWILSAFKDPGYLKKSDKLEFITLVEKLDPTCLCPKCKIIRTPRSRHCTICDKCVERFDHHCPWINNCIGTGNHGIFIIFLINIFSFLLLILFQIITNHSIYKGIKFLLLMTCGFFWLLISILLLKQIFVIIYGEDLNRKEPNRPRDNSSYHFSDKSFGDSEAQAALLRNVSIDSSLDNRNKGKCRNLLSVLKGGEMKDQYQLFLKNMKRAGTNCFESPLHDRTFY</sequence>
<evidence type="ECO:0000256" key="6">
    <source>
        <dbReference type="ARBA" id="ARBA00023136"/>
    </source>
</evidence>
<gene>
    <name evidence="11" type="ORF">ECRASSUSDP1_LOCUS3283</name>
</gene>
<protein>
    <recommendedName>
        <fullName evidence="8">Palmitoyltransferase</fullName>
        <ecNumber evidence="8">2.3.1.225</ecNumber>
    </recommendedName>
</protein>
<dbReference type="EMBL" id="CAMPGE010003145">
    <property type="protein sequence ID" value="CAI2361966.1"/>
    <property type="molecule type" value="Genomic_DNA"/>
</dbReference>
<proteinExistence type="inferred from homology"/>
<dbReference type="PANTHER" id="PTHR24161">
    <property type="entry name" value="ANK_REP_REGION DOMAIN-CONTAINING PROTEIN-RELATED"/>
    <property type="match status" value="1"/>
</dbReference>
<feature type="repeat" description="ANK" evidence="7">
    <location>
        <begin position="253"/>
        <end position="285"/>
    </location>
</feature>
<evidence type="ECO:0000313" key="11">
    <source>
        <dbReference type="EMBL" id="CAI2361966.1"/>
    </source>
</evidence>
<comment type="catalytic activity">
    <reaction evidence="8">
        <text>L-cysteinyl-[protein] + hexadecanoyl-CoA = S-hexadecanoyl-L-cysteinyl-[protein] + CoA</text>
        <dbReference type="Rhea" id="RHEA:36683"/>
        <dbReference type="Rhea" id="RHEA-COMP:10131"/>
        <dbReference type="Rhea" id="RHEA-COMP:11032"/>
        <dbReference type="ChEBI" id="CHEBI:29950"/>
        <dbReference type="ChEBI" id="CHEBI:57287"/>
        <dbReference type="ChEBI" id="CHEBI:57379"/>
        <dbReference type="ChEBI" id="CHEBI:74151"/>
        <dbReference type="EC" id="2.3.1.225"/>
    </reaction>
</comment>
<dbReference type="InterPro" id="IPR001594">
    <property type="entry name" value="Palmitoyltrfase_DHHC"/>
</dbReference>
<feature type="region of interest" description="Disordered" evidence="9">
    <location>
        <begin position="1"/>
        <end position="22"/>
    </location>
</feature>
<evidence type="ECO:0000256" key="1">
    <source>
        <dbReference type="ARBA" id="ARBA00004141"/>
    </source>
</evidence>
<dbReference type="Pfam" id="PF01529">
    <property type="entry name" value="DHHC"/>
    <property type="match status" value="1"/>
</dbReference>
<evidence type="ECO:0000256" key="9">
    <source>
        <dbReference type="SAM" id="MobiDB-lite"/>
    </source>
</evidence>
<evidence type="ECO:0000256" key="7">
    <source>
        <dbReference type="PROSITE-ProRule" id="PRU00023"/>
    </source>
</evidence>
<dbReference type="PROSITE" id="PS50088">
    <property type="entry name" value="ANK_REPEAT"/>
    <property type="match status" value="3"/>
</dbReference>
<dbReference type="GO" id="GO:0019706">
    <property type="term" value="F:protein-cysteine S-palmitoyltransferase activity"/>
    <property type="evidence" value="ECO:0007669"/>
    <property type="project" value="UniProtKB-EC"/>
</dbReference>
<dbReference type="PRINTS" id="PR01415">
    <property type="entry name" value="ANKYRIN"/>
</dbReference>
<dbReference type="SMART" id="SM00248">
    <property type="entry name" value="ANK"/>
    <property type="match status" value="5"/>
</dbReference>
<evidence type="ECO:0000256" key="4">
    <source>
        <dbReference type="ARBA" id="ARBA00022989"/>
    </source>
</evidence>
<organism evidence="11 12">
    <name type="scientific">Euplotes crassus</name>
    <dbReference type="NCBI Taxonomy" id="5936"/>
    <lineage>
        <taxon>Eukaryota</taxon>
        <taxon>Sar</taxon>
        <taxon>Alveolata</taxon>
        <taxon>Ciliophora</taxon>
        <taxon>Intramacronucleata</taxon>
        <taxon>Spirotrichea</taxon>
        <taxon>Hypotrichia</taxon>
        <taxon>Euplotida</taxon>
        <taxon>Euplotidae</taxon>
        <taxon>Moneuplotes</taxon>
    </lineage>
</organism>
<keyword evidence="6 8" id="KW-0472">Membrane</keyword>
<evidence type="ECO:0000256" key="3">
    <source>
        <dbReference type="ARBA" id="ARBA00022737"/>
    </source>
</evidence>
<name>A0AAD1X8U7_EUPCR</name>
<feature type="repeat" description="ANK" evidence="7">
    <location>
        <begin position="187"/>
        <end position="219"/>
    </location>
</feature>
<dbReference type="EC" id="2.3.1.225" evidence="8"/>
<dbReference type="PANTHER" id="PTHR24161:SF85">
    <property type="entry name" value="PALMITOYLTRANSFERASE HIP14"/>
    <property type="match status" value="1"/>
</dbReference>
<dbReference type="GO" id="GO:0016020">
    <property type="term" value="C:membrane"/>
    <property type="evidence" value="ECO:0007669"/>
    <property type="project" value="UniProtKB-SubCell"/>
</dbReference>
<dbReference type="InterPro" id="IPR002110">
    <property type="entry name" value="Ankyrin_rpt"/>
</dbReference>
<keyword evidence="12" id="KW-1185">Reference proteome</keyword>